<feature type="compositionally biased region" description="Basic and acidic residues" evidence="1">
    <location>
        <begin position="21"/>
        <end position="33"/>
    </location>
</feature>
<proteinExistence type="predicted"/>
<keyword evidence="3" id="KW-1185">Reference proteome</keyword>
<accession>A0AAV3S380</accession>
<organism evidence="2 3">
    <name type="scientific">Halarchaeum salinum</name>
    <dbReference type="NCBI Taxonomy" id="489912"/>
    <lineage>
        <taxon>Archaea</taxon>
        <taxon>Methanobacteriati</taxon>
        <taxon>Methanobacteriota</taxon>
        <taxon>Stenosarchaea group</taxon>
        <taxon>Halobacteria</taxon>
        <taxon>Halobacteriales</taxon>
        <taxon>Halobacteriaceae</taxon>
    </lineage>
</organism>
<evidence type="ECO:0000313" key="3">
    <source>
        <dbReference type="Proteomes" id="UP001500837"/>
    </source>
</evidence>
<feature type="compositionally biased region" description="Basic and acidic residues" evidence="1">
    <location>
        <begin position="45"/>
        <end position="54"/>
    </location>
</feature>
<comment type="caution">
    <text evidence="2">The sequence shown here is derived from an EMBL/GenBank/DDBJ whole genome shotgun (WGS) entry which is preliminary data.</text>
</comment>
<feature type="compositionally biased region" description="Basic and acidic residues" evidence="1">
    <location>
        <begin position="228"/>
        <end position="239"/>
    </location>
</feature>
<dbReference type="RefSeq" id="WP_211312962.1">
    <property type="nucleotide sequence ID" value="NZ_BAAABL010000002.1"/>
</dbReference>
<feature type="region of interest" description="Disordered" evidence="1">
    <location>
        <begin position="275"/>
        <end position="323"/>
    </location>
</feature>
<feature type="compositionally biased region" description="Basic and acidic residues" evidence="1">
    <location>
        <begin position="78"/>
        <end position="108"/>
    </location>
</feature>
<dbReference type="EMBL" id="BAAABL010000002">
    <property type="protein sequence ID" value="GAA0289705.1"/>
    <property type="molecule type" value="Genomic_DNA"/>
</dbReference>
<name>A0AAV3S380_9EURY</name>
<feature type="region of interest" description="Disordered" evidence="1">
    <location>
        <begin position="197"/>
        <end position="240"/>
    </location>
</feature>
<dbReference type="AlphaFoldDB" id="A0AAV3S380"/>
<evidence type="ECO:0000256" key="1">
    <source>
        <dbReference type="SAM" id="MobiDB-lite"/>
    </source>
</evidence>
<evidence type="ECO:0000313" key="2">
    <source>
        <dbReference type="EMBL" id="GAA0289705.1"/>
    </source>
</evidence>
<sequence length="323" mass="36911">MPNEENDSARYRGSRTSDSIAPEKRWAGRHTEPGRVPGEDSLIASREDNPRSDEGYDYTGFETPAATRIGDETDDNPEIERLREHHDGRHRSDSEHSARETERDKERFAQGICSSLPLSKQERQHVVTAVKSFDLDRFGNQKSITKVALGTAAVLVDEYYREGAEELDDLVRRSEEFREIREKHGISMSDLNTVKGTVRDLLDSEPVPVKSEVRNRDPALPEPTAPDDLPRQYWEERSSESWVSVARGWERKSEKYKDAIPAEYKERIRLLRKWEPWTDDPESEAQDTTSSPSEPIGSDDKDPATVVEEIVEGREADDESENK</sequence>
<dbReference type="Proteomes" id="UP001500837">
    <property type="component" value="Unassembled WGS sequence"/>
</dbReference>
<feature type="region of interest" description="Disordered" evidence="1">
    <location>
        <begin position="1"/>
        <end position="108"/>
    </location>
</feature>
<protein>
    <submittedName>
        <fullName evidence="2">Uncharacterized protein</fullName>
    </submittedName>
</protein>
<reference evidence="2 3" key="1">
    <citation type="journal article" date="2019" name="Int. J. Syst. Evol. Microbiol.">
        <title>The Global Catalogue of Microorganisms (GCM) 10K type strain sequencing project: providing services to taxonomists for standard genome sequencing and annotation.</title>
        <authorList>
            <consortium name="The Broad Institute Genomics Platform"/>
            <consortium name="The Broad Institute Genome Sequencing Center for Infectious Disease"/>
            <person name="Wu L."/>
            <person name="Ma J."/>
        </authorList>
    </citation>
    <scope>NUCLEOTIDE SEQUENCE [LARGE SCALE GENOMIC DNA]</scope>
    <source>
        <strain evidence="2 3">JCM 16330</strain>
    </source>
</reference>
<gene>
    <name evidence="2" type="ORF">GCM10009066_00300</name>
</gene>